<protein>
    <submittedName>
        <fullName evidence="2">Uncharacterized protein</fullName>
    </submittedName>
</protein>
<sequence>MLPLLSSNTIYTYLSLELINHVSNQANILPEAAKKKKKDQTKLSKNRPRHEPPENLASDITRPNFFGPESSEPPTTHPTAKTPIPSVFGAAITSNQGCNAPNCKTPVENAGKLGCGSATPSRHDHNMLDGMPTRF</sequence>
<evidence type="ECO:0000313" key="3">
    <source>
        <dbReference type="Proteomes" id="UP000007015"/>
    </source>
</evidence>
<reference evidence="2 3" key="1">
    <citation type="journal article" date="2005" name="PLoS Biol.">
        <title>The genomes of Oryza sativa: a history of duplications.</title>
        <authorList>
            <person name="Yu J."/>
            <person name="Wang J."/>
            <person name="Lin W."/>
            <person name="Li S."/>
            <person name="Li H."/>
            <person name="Zhou J."/>
            <person name="Ni P."/>
            <person name="Dong W."/>
            <person name="Hu S."/>
            <person name="Zeng C."/>
            <person name="Zhang J."/>
            <person name="Zhang Y."/>
            <person name="Li R."/>
            <person name="Xu Z."/>
            <person name="Li S."/>
            <person name="Li X."/>
            <person name="Zheng H."/>
            <person name="Cong L."/>
            <person name="Lin L."/>
            <person name="Yin J."/>
            <person name="Geng J."/>
            <person name="Li G."/>
            <person name="Shi J."/>
            <person name="Liu J."/>
            <person name="Lv H."/>
            <person name="Li J."/>
            <person name="Wang J."/>
            <person name="Deng Y."/>
            <person name="Ran L."/>
            <person name="Shi X."/>
            <person name="Wang X."/>
            <person name="Wu Q."/>
            <person name="Li C."/>
            <person name="Ren X."/>
            <person name="Wang J."/>
            <person name="Wang X."/>
            <person name="Li D."/>
            <person name="Liu D."/>
            <person name="Zhang X."/>
            <person name="Ji Z."/>
            <person name="Zhao W."/>
            <person name="Sun Y."/>
            <person name="Zhang Z."/>
            <person name="Bao J."/>
            <person name="Han Y."/>
            <person name="Dong L."/>
            <person name="Ji J."/>
            <person name="Chen P."/>
            <person name="Wu S."/>
            <person name="Liu J."/>
            <person name="Xiao Y."/>
            <person name="Bu D."/>
            <person name="Tan J."/>
            <person name="Yang L."/>
            <person name="Ye C."/>
            <person name="Zhang J."/>
            <person name="Xu J."/>
            <person name="Zhou Y."/>
            <person name="Yu Y."/>
            <person name="Zhang B."/>
            <person name="Zhuang S."/>
            <person name="Wei H."/>
            <person name="Liu B."/>
            <person name="Lei M."/>
            <person name="Yu H."/>
            <person name="Li Y."/>
            <person name="Xu H."/>
            <person name="Wei S."/>
            <person name="He X."/>
            <person name="Fang L."/>
            <person name="Zhang Z."/>
            <person name="Zhang Y."/>
            <person name="Huang X."/>
            <person name="Su Z."/>
            <person name="Tong W."/>
            <person name="Li J."/>
            <person name="Tong Z."/>
            <person name="Li S."/>
            <person name="Ye J."/>
            <person name="Wang L."/>
            <person name="Fang L."/>
            <person name="Lei T."/>
            <person name="Chen C."/>
            <person name="Chen H."/>
            <person name="Xu Z."/>
            <person name="Li H."/>
            <person name="Huang H."/>
            <person name="Zhang F."/>
            <person name="Xu H."/>
            <person name="Li N."/>
            <person name="Zhao C."/>
            <person name="Li S."/>
            <person name="Dong L."/>
            <person name="Huang Y."/>
            <person name="Li L."/>
            <person name="Xi Y."/>
            <person name="Qi Q."/>
            <person name="Li W."/>
            <person name="Zhang B."/>
            <person name="Hu W."/>
            <person name="Zhang Y."/>
            <person name="Tian X."/>
            <person name="Jiao Y."/>
            <person name="Liang X."/>
            <person name="Jin J."/>
            <person name="Gao L."/>
            <person name="Zheng W."/>
            <person name="Hao B."/>
            <person name="Liu S."/>
            <person name="Wang W."/>
            <person name="Yuan L."/>
            <person name="Cao M."/>
            <person name="McDermott J."/>
            <person name="Samudrala R."/>
            <person name="Wang J."/>
            <person name="Wong G.K."/>
            <person name="Yang H."/>
        </authorList>
    </citation>
    <scope>NUCLEOTIDE SEQUENCE [LARGE SCALE GENOMIC DNA]</scope>
    <source>
        <strain evidence="3">cv. 93-11</strain>
    </source>
</reference>
<feature type="compositionally biased region" description="Low complexity" evidence="1">
    <location>
        <begin position="68"/>
        <end position="79"/>
    </location>
</feature>
<keyword evidence="3" id="KW-1185">Reference proteome</keyword>
<proteinExistence type="predicted"/>
<gene>
    <name evidence="2" type="ORF">OsI_01893</name>
</gene>
<dbReference type="EMBL" id="CM000126">
    <property type="protein sequence ID" value="EEC70629.1"/>
    <property type="molecule type" value="Genomic_DNA"/>
</dbReference>
<feature type="region of interest" description="Disordered" evidence="1">
    <location>
        <begin position="30"/>
        <end position="85"/>
    </location>
</feature>
<name>B8A7X8_ORYSI</name>
<feature type="compositionally biased region" description="Basic residues" evidence="1">
    <location>
        <begin position="34"/>
        <end position="48"/>
    </location>
</feature>
<accession>B8A7X8</accession>
<dbReference type="Gramene" id="BGIOSGA001665-TA">
    <property type="protein sequence ID" value="BGIOSGA001665-PA"/>
    <property type="gene ID" value="BGIOSGA001665"/>
</dbReference>
<feature type="region of interest" description="Disordered" evidence="1">
    <location>
        <begin position="115"/>
        <end position="135"/>
    </location>
</feature>
<evidence type="ECO:0000256" key="1">
    <source>
        <dbReference type="SAM" id="MobiDB-lite"/>
    </source>
</evidence>
<organism evidence="2 3">
    <name type="scientific">Oryza sativa subsp. indica</name>
    <name type="common">Rice</name>
    <dbReference type="NCBI Taxonomy" id="39946"/>
    <lineage>
        <taxon>Eukaryota</taxon>
        <taxon>Viridiplantae</taxon>
        <taxon>Streptophyta</taxon>
        <taxon>Embryophyta</taxon>
        <taxon>Tracheophyta</taxon>
        <taxon>Spermatophyta</taxon>
        <taxon>Magnoliopsida</taxon>
        <taxon>Liliopsida</taxon>
        <taxon>Poales</taxon>
        <taxon>Poaceae</taxon>
        <taxon>BOP clade</taxon>
        <taxon>Oryzoideae</taxon>
        <taxon>Oryzeae</taxon>
        <taxon>Oryzinae</taxon>
        <taxon>Oryza</taxon>
        <taxon>Oryza sativa</taxon>
    </lineage>
</organism>
<dbReference type="AlphaFoldDB" id="B8A7X8"/>
<dbReference type="Proteomes" id="UP000007015">
    <property type="component" value="Chromosome 1"/>
</dbReference>
<dbReference type="HOGENOM" id="CLU_2018844_0_0_1"/>
<evidence type="ECO:0000313" key="2">
    <source>
        <dbReference type="EMBL" id="EEC70629.1"/>
    </source>
</evidence>